<comment type="caution">
    <text evidence="2">The sequence shown here is derived from an EMBL/GenBank/DDBJ whole genome shotgun (WGS) entry which is preliminary data.</text>
</comment>
<dbReference type="EMBL" id="JBHSGR010000008">
    <property type="protein sequence ID" value="MFC4693522.1"/>
    <property type="molecule type" value="Genomic_DNA"/>
</dbReference>
<keyword evidence="3" id="KW-1185">Reference proteome</keyword>
<gene>
    <name evidence="2" type="ORF">ACFO3M_08995</name>
</gene>
<feature type="transmembrane region" description="Helical" evidence="1">
    <location>
        <begin position="82"/>
        <end position="107"/>
    </location>
</feature>
<protein>
    <submittedName>
        <fullName evidence="2">Uncharacterized protein</fullName>
    </submittedName>
</protein>
<proteinExistence type="predicted"/>
<feature type="transmembrane region" description="Helical" evidence="1">
    <location>
        <begin position="24"/>
        <end position="48"/>
    </location>
</feature>
<feature type="transmembrane region" description="Helical" evidence="1">
    <location>
        <begin position="114"/>
        <end position="144"/>
    </location>
</feature>
<accession>A0ABV9LI11</accession>
<keyword evidence="1" id="KW-1133">Transmembrane helix</keyword>
<keyword evidence="1" id="KW-0812">Transmembrane</keyword>
<evidence type="ECO:0000256" key="1">
    <source>
        <dbReference type="SAM" id="Phobius"/>
    </source>
</evidence>
<evidence type="ECO:0000313" key="3">
    <source>
        <dbReference type="Proteomes" id="UP001596025"/>
    </source>
</evidence>
<dbReference type="RefSeq" id="WP_387988243.1">
    <property type="nucleotide sequence ID" value="NZ_JBHSGR010000008.1"/>
</dbReference>
<sequence>MTLTAAPAAPTSPVTAPARPRRWLAAYCGGVLAAVLPYGAGVLLPYFVNGLHRLPLAEVASGRHDPKLLWPSYTGSGGLLDLAGFLSLAWTPLALVALVVLGPLAAWRTRHRPWLAACFVVLAAACVAALGWLMGLTSAALLAWRMD</sequence>
<organism evidence="2 3">
    <name type="scientific">Geodermatophilus arenarius</name>
    <dbReference type="NCBI Taxonomy" id="1137990"/>
    <lineage>
        <taxon>Bacteria</taxon>
        <taxon>Bacillati</taxon>
        <taxon>Actinomycetota</taxon>
        <taxon>Actinomycetes</taxon>
        <taxon>Geodermatophilales</taxon>
        <taxon>Geodermatophilaceae</taxon>
        <taxon>Geodermatophilus</taxon>
    </lineage>
</organism>
<evidence type="ECO:0000313" key="2">
    <source>
        <dbReference type="EMBL" id="MFC4693522.1"/>
    </source>
</evidence>
<name>A0ABV9LI11_9ACTN</name>
<reference evidence="3" key="1">
    <citation type="journal article" date="2019" name="Int. J. Syst. Evol. Microbiol.">
        <title>The Global Catalogue of Microorganisms (GCM) 10K type strain sequencing project: providing services to taxonomists for standard genome sequencing and annotation.</title>
        <authorList>
            <consortium name="The Broad Institute Genomics Platform"/>
            <consortium name="The Broad Institute Genome Sequencing Center for Infectious Disease"/>
            <person name="Wu L."/>
            <person name="Ma J."/>
        </authorList>
    </citation>
    <scope>NUCLEOTIDE SEQUENCE [LARGE SCALE GENOMIC DNA]</scope>
    <source>
        <strain evidence="3">CCUG 62763</strain>
    </source>
</reference>
<keyword evidence="1" id="KW-0472">Membrane</keyword>
<dbReference type="Proteomes" id="UP001596025">
    <property type="component" value="Unassembled WGS sequence"/>
</dbReference>